<dbReference type="SUPFAM" id="SSF56672">
    <property type="entry name" value="DNA/RNA polymerases"/>
    <property type="match status" value="1"/>
</dbReference>
<evidence type="ECO:0000313" key="2">
    <source>
        <dbReference type="EMBL" id="TYK07881.1"/>
    </source>
</evidence>
<keyword evidence="2" id="KW-0808">Transferase</keyword>
<dbReference type="GO" id="GO:0003964">
    <property type="term" value="F:RNA-directed DNA polymerase activity"/>
    <property type="evidence" value="ECO:0007669"/>
    <property type="project" value="UniProtKB-KW"/>
</dbReference>
<keyword evidence="2" id="KW-0695">RNA-directed DNA polymerase</keyword>
<protein>
    <submittedName>
        <fullName evidence="2">RNA-directed DNA polymerase-like protein</fullName>
    </submittedName>
</protein>
<reference evidence="2 3" key="1">
    <citation type="submission" date="2019-08" db="EMBL/GenBank/DDBJ databases">
        <title>Draft genome sequences of two oriental melons (Cucumis melo L. var makuwa).</title>
        <authorList>
            <person name="Kwon S.-Y."/>
        </authorList>
    </citation>
    <scope>NUCLEOTIDE SEQUENCE [LARGE SCALE GENOMIC DNA]</scope>
    <source>
        <strain evidence="3">cv. Chang Bougi</strain>
        <tissue evidence="2">Leaf</tissue>
    </source>
</reference>
<keyword evidence="2" id="KW-0548">Nucleotidyltransferase</keyword>
<dbReference type="Proteomes" id="UP000321947">
    <property type="component" value="Unassembled WGS sequence"/>
</dbReference>
<dbReference type="Gene3D" id="3.10.10.10">
    <property type="entry name" value="HIV Type 1 Reverse Transcriptase, subunit A, domain 1"/>
    <property type="match status" value="1"/>
</dbReference>
<gene>
    <name evidence="2" type="ORF">E5676_scaffold19888G00010</name>
</gene>
<feature type="domain" description="Reverse transcriptase" evidence="1">
    <location>
        <begin position="72"/>
        <end position="142"/>
    </location>
</feature>
<dbReference type="InterPro" id="IPR043502">
    <property type="entry name" value="DNA/RNA_pol_sf"/>
</dbReference>
<dbReference type="InterPro" id="IPR000477">
    <property type="entry name" value="RT_dom"/>
</dbReference>
<evidence type="ECO:0000259" key="1">
    <source>
        <dbReference type="Pfam" id="PF00078"/>
    </source>
</evidence>
<dbReference type="PANTHER" id="PTHR24559:SF437">
    <property type="entry name" value="RNA-DIRECTED DNA POLYMERASE HOMOLOG"/>
    <property type="match status" value="1"/>
</dbReference>
<proteinExistence type="predicted"/>
<dbReference type="CDD" id="cd01647">
    <property type="entry name" value="RT_LTR"/>
    <property type="match status" value="1"/>
</dbReference>
<sequence length="147" mass="16967">MFPHEDAPTGLPPLRGIEHQIDFIPGATLPNMAAYRTNPTETKEIQRQVEELMDKGYIRESMSPCSVPVILVPKKDGTWRMCVDCRAINKIMVKYRHPIPRLDDMLDELHGANLFSKIDLKSGYHQIRIHVGDEWKMAFKTKFGLYE</sequence>
<dbReference type="Pfam" id="PF00078">
    <property type="entry name" value="RVT_1"/>
    <property type="match status" value="1"/>
</dbReference>
<dbReference type="InterPro" id="IPR043128">
    <property type="entry name" value="Rev_trsase/Diguanyl_cyclase"/>
</dbReference>
<dbReference type="Gene3D" id="3.30.70.270">
    <property type="match status" value="1"/>
</dbReference>
<name>A0A5D3C7N8_CUCMM</name>
<dbReference type="PANTHER" id="PTHR24559">
    <property type="entry name" value="TRANSPOSON TY3-I GAG-POL POLYPROTEIN"/>
    <property type="match status" value="1"/>
</dbReference>
<accession>A0A5D3C7N8</accession>
<comment type="caution">
    <text evidence="2">The sequence shown here is derived from an EMBL/GenBank/DDBJ whole genome shotgun (WGS) entry which is preliminary data.</text>
</comment>
<organism evidence="2 3">
    <name type="scientific">Cucumis melo var. makuwa</name>
    <name type="common">Oriental melon</name>
    <dbReference type="NCBI Taxonomy" id="1194695"/>
    <lineage>
        <taxon>Eukaryota</taxon>
        <taxon>Viridiplantae</taxon>
        <taxon>Streptophyta</taxon>
        <taxon>Embryophyta</taxon>
        <taxon>Tracheophyta</taxon>
        <taxon>Spermatophyta</taxon>
        <taxon>Magnoliopsida</taxon>
        <taxon>eudicotyledons</taxon>
        <taxon>Gunneridae</taxon>
        <taxon>Pentapetalae</taxon>
        <taxon>rosids</taxon>
        <taxon>fabids</taxon>
        <taxon>Cucurbitales</taxon>
        <taxon>Cucurbitaceae</taxon>
        <taxon>Benincaseae</taxon>
        <taxon>Cucumis</taxon>
    </lineage>
</organism>
<dbReference type="EMBL" id="SSTD01013023">
    <property type="protein sequence ID" value="TYK07881.1"/>
    <property type="molecule type" value="Genomic_DNA"/>
</dbReference>
<dbReference type="AlphaFoldDB" id="A0A5D3C7N8"/>
<dbReference type="InterPro" id="IPR053134">
    <property type="entry name" value="RNA-dir_DNA_polymerase"/>
</dbReference>
<evidence type="ECO:0000313" key="3">
    <source>
        <dbReference type="Proteomes" id="UP000321947"/>
    </source>
</evidence>